<keyword evidence="1" id="KW-0812">Transmembrane</keyword>
<accession>A0A9D1KN04</accession>
<dbReference type="Proteomes" id="UP000886842">
    <property type="component" value="Unassembled WGS sequence"/>
</dbReference>
<feature type="transmembrane region" description="Helical" evidence="1">
    <location>
        <begin position="6"/>
        <end position="28"/>
    </location>
</feature>
<gene>
    <name evidence="2" type="ORF">IAA98_11485</name>
</gene>
<dbReference type="EMBL" id="DVLP01000337">
    <property type="protein sequence ID" value="HIT76200.1"/>
    <property type="molecule type" value="Genomic_DNA"/>
</dbReference>
<comment type="caution">
    <text evidence="2">The sequence shown here is derived from an EMBL/GenBank/DDBJ whole genome shotgun (WGS) entry which is preliminary data.</text>
</comment>
<name>A0A9D1KN04_9ACTN</name>
<evidence type="ECO:0000313" key="3">
    <source>
        <dbReference type="Proteomes" id="UP000886842"/>
    </source>
</evidence>
<proteinExistence type="predicted"/>
<sequence>MVPPVIDVVVAIVVTVVVLSTPVVYVVLRVHWLTRQGGSFECSVLLNADDPQHSWVLGVARYVGEDLEWFRYYAASTRPWFQLARGRCAVIQVREPGPDEVEALFPGHRVLELDYATTDGRAEHWQLAMSVESMTGLLAWLEASPPGLSPRSTHSPAERDGV</sequence>
<dbReference type="AlphaFoldDB" id="A0A9D1KN04"/>
<keyword evidence="1" id="KW-1133">Transmembrane helix</keyword>
<keyword evidence="1" id="KW-0472">Membrane</keyword>
<evidence type="ECO:0000256" key="1">
    <source>
        <dbReference type="SAM" id="Phobius"/>
    </source>
</evidence>
<protein>
    <submittedName>
        <fullName evidence="2">DUF2550 domain-containing protein</fullName>
    </submittedName>
</protein>
<evidence type="ECO:0000313" key="2">
    <source>
        <dbReference type="EMBL" id="HIT76200.1"/>
    </source>
</evidence>
<dbReference type="InterPro" id="IPR019675">
    <property type="entry name" value="DUF2550"/>
</dbReference>
<dbReference type="Pfam" id="PF10739">
    <property type="entry name" value="DUF2550"/>
    <property type="match status" value="1"/>
</dbReference>
<reference evidence="2" key="1">
    <citation type="submission" date="2020-10" db="EMBL/GenBank/DDBJ databases">
        <authorList>
            <person name="Gilroy R."/>
        </authorList>
    </citation>
    <scope>NUCLEOTIDE SEQUENCE</scope>
    <source>
        <strain evidence="2">ChiGjej1B1-24693</strain>
    </source>
</reference>
<reference evidence="2" key="2">
    <citation type="journal article" date="2021" name="PeerJ">
        <title>Extensive microbial diversity within the chicken gut microbiome revealed by metagenomics and culture.</title>
        <authorList>
            <person name="Gilroy R."/>
            <person name="Ravi A."/>
            <person name="Getino M."/>
            <person name="Pursley I."/>
            <person name="Horton D.L."/>
            <person name="Alikhan N.F."/>
            <person name="Baker D."/>
            <person name="Gharbi K."/>
            <person name="Hall N."/>
            <person name="Watson M."/>
            <person name="Adriaenssens E.M."/>
            <person name="Foster-Nyarko E."/>
            <person name="Jarju S."/>
            <person name="Secka A."/>
            <person name="Antonio M."/>
            <person name="Oren A."/>
            <person name="Chaudhuri R.R."/>
            <person name="La Ragione R."/>
            <person name="Hildebrand F."/>
            <person name="Pallen M.J."/>
        </authorList>
    </citation>
    <scope>NUCLEOTIDE SEQUENCE</scope>
    <source>
        <strain evidence="2">ChiGjej1B1-24693</strain>
    </source>
</reference>
<organism evidence="2 3">
    <name type="scientific">Candidatus Avipropionibacterium avicola</name>
    <dbReference type="NCBI Taxonomy" id="2840701"/>
    <lineage>
        <taxon>Bacteria</taxon>
        <taxon>Bacillati</taxon>
        <taxon>Actinomycetota</taxon>
        <taxon>Actinomycetes</taxon>
        <taxon>Propionibacteriales</taxon>
        <taxon>Propionibacteriaceae</taxon>
        <taxon>Propionibacteriaceae incertae sedis</taxon>
        <taxon>Candidatus Avipropionibacterium</taxon>
    </lineage>
</organism>